<dbReference type="SUPFAM" id="SSF109998">
    <property type="entry name" value="Triger factor/SurA peptide-binding domain-like"/>
    <property type="match status" value="1"/>
</dbReference>
<evidence type="ECO:0000313" key="12">
    <source>
        <dbReference type="EMBL" id="CUH23346.1"/>
    </source>
</evidence>
<dbReference type="STRING" id="313367.JSE7799_00626"/>
<gene>
    <name evidence="12" type="ORF">JSE7799_00626</name>
</gene>
<dbReference type="PROSITE" id="PS01096">
    <property type="entry name" value="PPIC_PPIASE_1"/>
    <property type="match status" value="1"/>
</dbReference>
<dbReference type="InterPro" id="IPR050245">
    <property type="entry name" value="PrsA_foldase"/>
</dbReference>
<comment type="similarity">
    <text evidence="2">Belongs to the PpiC/parvulin rotamase family.</text>
</comment>
<keyword evidence="13" id="KW-1185">Reference proteome</keyword>
<name>A0A0M7B9C0_9RHOB</name>
<accession>A0A0M7B9C0</accession>
<dbReference type="InterPro" id="IPR027304">
    <property type="entry name" value="Trigger_fact/SurA_dom_sf"/>
</dbReference>
<evidence type="ECO:0000259" key="11">
    <source>
        <dbReference type="PROSITE" id="PS50198"/>
    </source>
</evidence>
<reference evidence="12 13" key="1">
    <citation type="submission" date="2015-09" db="EMBL/GenBank/DDBJ databases">
        <authorList>
            <person name="Jackson K.R."/>
            <person name="Lunt B.L."/>
            <person name="Fisher J.N.B."/>
            <person name="Gardner A.V."/>
            <person name="Bailey M.E."/>
            <person name="Deus L.M."/>
            <person name="Earl A.S."/>
            <person name="Gibby P.D."/>
            <person name="Hartmann K.A."/>
            <person name="Liu J.E."/>
            <person name="Manci A.M."/>
            <person name="Nielsen D.A."/>
            <person name="Solomon M.B."/>
            <person name="Breakwell D.P."/>
            <person name="Burnett S.H."/>
            <person name="Grose J.H."/>
        </authorList>
    </citation>
    <scope>NUCLEOTIDE SEQUENCE [LARGE SCALE GENOMIC DNA]</scope>
    <source>
        <strain evidence="12 13">CECT 7799</strain>
    </source>
</reference>
<dbReference type="AlphaFoldDB" id="A0A0M7B9C0"/>
<dbReference type="OrthoDB" id="14196at2"/>
<dbReference type="Gene3D" id="3.10.50.40">
    <property type="match status" value="1"/>
</dbReference>
<protein>
    <recommendedName>
        <fullName evidence="4">Parvulin-like PPIase</fullName>
        <ecNumber evidence="3">5.2.1.8</ecNumber>
    </recommendedName>
    <alternativeName>
        <fullName evidence="6">Peptidyl-prolyl cis-trans isomerase plp</fullName>
    </alternativeName>
    <alternativeName>
        <fullName evidence="7">Rotamase plp</fullName>
    </alternativeName>
</protein>
<evidence type="ECO:0000256" key="8">
    <source>
        <dbReference type="PROSITE-ProRule" id="PRU00278"/>
    </source>
</evidence>
<feature type="domain" description="PpiC" evidence="11">
    <location>
        <begin position="132"/>
        <end position="221"/>
    </location>
</feature>
<evidence type="ECO:0000256" key="2">
    <source>
        <dbReference type="ARBA" id="ARBA00007656"/>
    </source>
</evidence>
<feature type="signal peptide" evidence="10">
    <location>
        <begin position="1"/>
        <end position="20"/>
    </location>
</feature>
<keyword evidence="10" id="KW-0732">Signal</keyword>
<proteinExistence type="inferred from homology"/>
<dbReference type="Pfam" id="PF00639">
    <property type="entry name" value="Rotamase"/>
    <property type="match status" value="1"/>
</dbReference>
<feature type="coiled-coil region" evidence="9">
    <location>
        <begin position="236"/>
        <end position="263"/>
    </location>
</feature>
<sequence>MRHLLIGAATALVLAGPALSQTQGNPDAATVLATVNGTEITLGNLIVLRDRLPEQYQQLPDDVLYEAMLDQLIQQQVLADAIARGAPEEAAIENETRALLATRKLEELTSEPLDDDEVQAIYDARFSDADAQTEFNASHILVETEEAAREIVAELESGADFAELARERSTGPSGPNGGELGWFGPGMMVPEFEAAVTELEPGEISAPVQTQFGWHVVKLNEMRDAEAPSLEALRPEIEAQLRNERLEAEIAQLMEAAEVERAGVDVDPSAMRDDSLFAE</sequence>
<keyword evidence="5 8" id="KW-0697">Rotamase</keyword>
<dbReference type="PANTHER" id="PTHR47245">
    <property type="entry name" value="PEPTIDYLPROLYL ISOMERASE"/>
    <property type="match status" value="1"/>
</dbReference>
<dbReference type="InterPro" id="IPR023058">
    <property type="entry name" value="PPIase_PpiC_CS"/>
</dbReference>
<organism evidence="12 13">
    <name type="scientific">Jannaschia seosinensis</name>
    <dbReference type="NCBI Taxonomy" id="313367"/>
    <lineage>
        <taxon>Bacteria</taxon>
        <taxon>Pseudomonadati</taxon>
        <taxon>Pseudomonadota</taxon>
        <taxon>Alphaproteobacteria</taxon>
        <taxon>Rhodobacterales</taxon>
        <taxon>Roseobacteraceae</taxon>
        <taxon>Jannaschia</taxon>
    </lineage>
</organism>
<dbReference type="EMBL" id="CYPR01000039">
    <property type="protein sequence ID" value="CUH23346.1"/>
    <property type="molecule type" value="Genomic_DNA"/>
</dbReference>
<dbReference type="GO" id="GO:0003755">
    <property type="term" value="F:peptidyl-prolyl cis-trans isomerase activity"/>
    <property type="evidence" value="ECO:0007669"/>
    <property type="project" value="UniProtKB-KW"/>
</dbReference>
<evidence type="ECO:0000256" key="3">
    <source>
        <dbReference type="ARBA" id="ARBA00013194"/>
    </source>
</evidence>
<evidence type="ECO:0000256" key="7">
    <source>
        <dbReference type="ARBA" id="ARBA00031484"/>
    </source>
</evidence>
<evidence type="ECO:0000256" key="10">
    <source>
        <dbReference type="SAM" id="SignalP"/>
    </source>
</evidence>
<evidence type="ECO:0000256" key="4">
    <source>
        <dbReference type="ARBA" id="ARBA00018370"/>
    </source>
</evidence>
<dbReference type="InterPro" id="IPR046357">
    <property type="entry name" value="PPIase_dom_sf"/>
</dbReference>
<evidence type="ECO:0000256" key="5">
    <source>
        <dbReference type="ARBA" id="ARBA00023110"/>
    </source>
</evidence>
<dbReference type="RefSeq" id="WP_055662299.1">
    <property type="nucleotide sequence ID" value="NZ_CYPR01000039.1"/>
</dbReference>
<evidence type="ECO:0000256" key="9">
    <source>
        <dbReference type="SAM" id="Coils"/>
    </source>
</evidence>
<evidence type="ECO:0000313" key="13">
    <source>
        <dbReference type="Proteomes" id="UP000049455"/>
    </source>
</evidence>
<evidence type="ECO:0000256" key="1">
    <source>
        <dbReference type="ARBA" id="ARBA00000971"/>
    </source>
</evidence>
<evidence type="ECO:0000256" key="6">
    <source>
        <dbReference type="ARBA" id="ARBA00030642"/>
    </source>
</evidence>
<dbReference type="PANTHER" id="PTHR47245:SF2">
    <property type="entry name" value="PEPTIDYL-PROLYL CIS-TRANS ISOMERASE HP_0175-RELATED"/>
    <property type="match status" value="1"/>
</dbReference>
<keyword evidence="9" id="KW-0175">Coiled coil</keyword>
<dbReference type="EC" id="5.2.1.8" evidence="3"/>
<feature type="chain" id="PRO_5007778403" description="Parvulin-like PPIase" evidence="10">
    <location>
        <begin position="21"/>
        <end position="279"/>
    </location>
</feature>
<keyword evidence="8 12" id="KW-0413">Isomerase</keyword>
<dbReference type="SUPFAM" id="SSF54534">
    <property type="entry name" value="FKBP-like"/>
    <property type="match status" value="1"/>
</dbReference>
<dbReference type="InterPro" id="IPR000297">
    <property type="entry name" value="PPIase_PpiC"/>
</dbReference>
<comment type="catalytic activity">
    <reaction evidence="1">
        <text>[protein]-peptidylproline (omega=180) = [protein]-peptidylproline (omega=0)</text>
        <dbReference type="Rhea" id="RHEA:16237"/>
        <dbReference type="Rhea" id="RHEA-COMP:10747"/>
        <dbReference type="Rhea" id="RHEA-COMP:10748"/>
        <dbReference type="ChEBI" id="CHEBI:83833"/>
        <dbReference type="ChEBI" id="CHEBI:83834"/>
        <dbReference type="EC" id="5.2.1.8"/>
    </reaction>
</comment>
<dbReference type="Proteomes" id="UP000049455">
    <property type="component" value="Unassembled WGS sequence"/>
</dbReference>
<dbReference type="PROSITE" id="PS50198">
    <property type="entry name" value="PPIC_PPIASE_2"/>
    <property type="match status" value="1"/>
</dbReference>